<evidence type="ECO:0000313" key="12">
    <source>
        <dbReference type="Proteomes" id="UP000027471"/>
    </source>
</evidence>
<keyword evidence="12" id="KW-1185">Reference proteome</keyword>
<evidence type="ECO:0000256" key="1">
    <source>
        <dbReference type="ARBA" id="ARBA00000971"/>
    </source>
</evidence>
<evidence type="ECO:0000256" key="8">
    <source>
        <dbReference type="PROSITE-ProRule" id="PRU00278"/>
    </source>
</evidence>
<dbReference type="PANTHER" id="PTHR47245:SF2">
    <property type="entry name" value="PEPTIDYL-PROLYL CIS-TRANS ISOMERASE HP_0175-RELATED"/>
    <property type="match status" value="1"/>
</dbReference>
<evidence type="ECO:0000313" key="11">
    <source>
        <dbReference type="EMBL" id="KEO52285.1"/>
    </source>
</evidence>
<protein>
    <recommendedName>
        <fullName evidence="4">Parvulin-like PPIase</fullName>
        <ecNumber evidence="3">5.2.1.8</ecNumber>
    </recommendedName>
    <alternativeName>
        <fullName evidence="6">Peptidyl-prolyl cis-trans isomerase plp</fullName>
    </alternativeName>
    <alternativeName>
        <fullName evidence="7">Rotamase plp</fullName>
    </alternativeName>
</protein>
<dbReference type="SUPFAM" id="SSF109998">
    <property type="entry name" value="Triger factor/SurA peptide-binding domain-like"/>
    <property type="match status" value="1"/>
</dbReference>
<dbReference type="Pfam" id="PF00639">
    <property type="entry name" value="Rotamase"/>
    <property type="match status" value="1"/>
</dbReference>
<organism evidence="11 12">
    <name type="scientific">Thioclava indica</name>
    <dbReference type="NCBI Taxonomy" id="1353528"/>
    <lineage>
        <taxon>Bacteria</taxon>
        <taxon>Pseudomonadati</taxon>
        <taxon>Pseudomonadota</taxon>
        <taxon>Alphaproteobacteria</taxon>
        <taxon>Rhodobacterales</taxon>
        <taxon>Paracoccaceae</taxon>
        <taxon>Thioclava</taxon>
    </lineage>
</organism>
<dbReference type="STRING" id="1353528.DT23_08340"/>
<keyword evidence="5 8" id="KW-0697">Rotamase</keyword>
<dbReference type="InterPro" id="IPR050245">
    <property type="entry name" value="PrsA_foldase"/>
</dbReference>
<evidence type="ECO:0000256" key="2">
    <source>
        <dbReference type="ARBA" id="ARBA00007656"/>
    </source>
</evidence>
<dbReference type="Gene3D" id="3.10.50.40">
    <property type="match status" value="1"/>
</dbReference>
<dbReference type="PROSITE" id="PS50198">
    <property type="entry name" value="PPIC_PPIASE_2"/>
    <property type="match status" value="1"/>
</dbReference>
<evidence type="ECO:0000256" key="6">
    <source>
        <dbReference type="ARBA" id="ARBA00030642"/>
    </source>
</evidence>
<feature type="chain" id="PRO_5001696102" description="Parvulin-like PPIase" evidence="9">
    <location>
        <begin position="24"/>
        <end position="303"/>
    </location>
</feature>
<comment type="similarity">
    <text evidence="2">Belongs to the PpiC/parvulin rotamase family.</text>
</comment>
<comment type="caution">
    <text evidence="11">The sequence shown here is derived from an EMBL/GenBank/DDBJ whole genome shotgun (WGS) entry which is preliminary data.</text>
</comment>
<reference evidence="11 12" key="1">
    <citation type="journal article" date="2015" name="Antonie Van Leeuwenhoek">
        <title>Thioclava indica sp. nov., isolated from surface seawater of the Indian Ocean.</title>
        <authorList>
            <person name="Liu Y."/>
            <person name="Lai Q."/>
            <person name="Du J."/>
            <person name="Xu H."/>
            <person name="Jiang L."/>
            <person name="Shao Z."/>
        </authorList>
    </citation>
    <scope>NUCLEOTIDE SEQUENCE [LARGE SCALE GENOMIC DNA]</scope>
    <source>
        <strain evidence="11 12">DT23-4</strain>
    </source>
</reference>
<dbReference type="OrthoDB" id="14196at2"/>
<keyword evidence="8" id="KW-0413">Isomerase</keyword>
<feature type="domain" description="PpiC" evidence="10">
    <location>
        <begin position="156"/>
        <end position="245"/>
    </location>
</feature>
<feature type="signal peptide" evidence="9">
    <location>
        <begin position="1"/>
        <end position="23"/>
    </location>
</feature>
<evidence type="ECO:0000256" key="3">
    <source>
        <dbReference type="ARBA" id="ARBA00013194"/>
    </source>
</evidence>
<keyword evidence="9" id="KW-0732">Signal</keyword>
<evidence type="ECO:0000256" key="5">
    <source>
        <dbReference type="ARBA" id="ARBA00023110"/>
    </source>
</evidence>
<comment type="catalytic activity">
    <reaction evidence="1">
        <text>[protein]-peptidylproline (omega=180) = [protein]-peptidylproline (omega=0)</text>
        <dbReference type="Rhea" id="RHEA:16237"/>
        <dbReference type="Rhea" id="RHEA-COMP:10747"/>
        <dbReference type="Rhea" id="RHEA-COMP:10748"/>
        <dbReference type="ChEBI" id="CHEBI:83833"/>
        <dbReference type="ChEBI" id="CHEBI:83834"/>
        <dbReference type="EC" id="5.2.1.8"/>
    </reaction>
</comment>
<dbReference type="InterPro" id="IPR027304">
    <property type="entry name" value="Trigger_fact/SurA_dom_sf"/>
</dbReference>
<dbReference type="GO" id="GO:0003755">
    <property type="term" value="F:peptidyl-prolyl cis-trans isomerase activity"/>
    <property type="evidence" value="ECO:0007669"/>
    <property type="project" value="UniProtKB-KW"/>
</dbReference>
<dbReference type="eggNOG" id="COG0760">
    <property type="taxonomic scope" value="Bacteria"/>
</dbReference>
<proteinExistence type="inferred from homology"/>
<dbReference type="Proteomes" id="UP000027471">
    <property type="component" value="Unassembled WGS sequence"/>
</dbReference>
<evidence type="ECO:0000256" key="9">
    <source>
        <dbReference type="SAM" id="SignalP"/>
    </source>
</evidence>
<dbReference type="EMBL" id="AUNB01000084">
    <property type="protein sequence ID" value="KEO52285.1"/>
    <property type="molecule type" value="Genomic_DNA"/>
</dbReference>
<accession>A0A074J8T8</accession>
<sequence length="303" mass="32615">MPKMTRFFASVAVLALIGGAAVAQDAKTPAPASDAAKAATPAKPRTDLTADTVVATVNGQDITLGQMITVRDGLPAQYQSLPDDKLFDGVLQQLIQQTALAEIGEKRMTHRDEIALEVQKRAYLSGSLLNYTADKAVSDEAVKKAYDEKYAKAEPTKEYHAAHIIVKTKEEAEKIKKEIDGGAKFADEAKKYSTDGSAANGGDLGWFKLSDMVKPFGDALVGMKDGEVAGPIQTQYGWHVVELIGTKMVDAPKLADVRKDLEGDIRQQAVEKRVTDVVNAAKIDKMTQGIDPSVLKDQSILGN</sequence>
<dbReference type="EC" id="5.2.1.8" evidence="3"/>
<dbReference type="InterPro" id="IPR046357">
    <property type="entry name" value="PPIase_dom_sf"/>
</dbReference>
<evidence type="ECO:0000259" key="10">
    <source>
        <dbReference type="PROSITE" id="PS50198"/>
    </source>
</evidence>
<evidence type="ECO:0000256" key="7">
    <source>
        <dbReference type="ARBA" id="ARBA00031484"/>
    </source>
</evidence>
<evidence type="ECO:0000256" key="4">
    <source>
        <dbReference type="ARBA" id="ARBA00018370"/>
    </source>
</evidence>
<name>A0A074J8T8_9RHOB</name>
<dbReference type="InterPro" id="IPR000297">
    <property type="entry name" value="PPIase_PpiC"/>
</dbReference>
<dbReference type="AlphaFoldDB" id="A0A074J8T8"/>
<dbReference type="PANTHER" id="PTHR47245">
    <property type="entry name" value="PEPTIDYLPROLYL ISOMERASE"/>
    <property type="match status" value="1"/>
</dbReference>
<dbReference type="SUPFAM" id="SSF54534">
    <property type="entry name" value="FKBP-like"/>
    <property type="match status" value="1"/>
</dbReference>
<gene>
    <name evidence="11" type="ORF">DT23_08340</name>
</gene>